<sequence length="639" mass="70548">MTGARDSFIDLERHRLQLEQNVAKLQASLRHWQQWEIEYEGMREEILDLERDYTKDELDSLGEDSDNSFLNKSDSVLLTPKERRLVLVDDKGQSRGSRQVLGLLSRRIDYVQQNVKTVSSLLQAAEEKYAASQVLIQPEVRNEEGLPLTEIHEELDEEGNIISSSTSQPGETAPQLVEALSKAGIKVSPETSSRPKVWEGSPKEASRDHSPPSEIDDRSQESENIDPEASNLSGSSPDSRDADASYRQKRPVAPRKSVSFADGTKTTSDHKKVVFPGHLLLPQTTKYSSSSEDAARIQNDAIRAILATDSLSDEAKNKAISAVLKKAGSQLSLTQTDGEWKFAKDEPPVTPEPTNSIRKDMDKKVASVTADEEAGTALEKTLNPIIPLDESPEDAALRRQMLQYNMGEVGAVVAELDLDEGGISYSDDDEKDYADDNSSVEEDEDQFGRTKRRVLSDDYLAEMKALEKRLKNVGPNAEVTSVALANGHGEEQQPSNNPVFNAMGQKPKSAEKKGVRFTSELDIQEALNSTTTNSSQRDSEHKTLPKAASNPVRASVIERPFTASASDNLAKAPAEPDEYDPALVQQEVATEYHKMRNRMIQRQGGFMAQDAEKAEVPLTEEEGGPKKMSRFKAARLGKA</sequence>
<dbReference type="Pfam" id="PF13758">
    <property type="entry name" value="Prefoldin_3"/>
    <property type="match status" value="1"/>
</dbReference>
<evidence type="ECO:0000256" key="1">
    <source>
        <dbReference type="SAM" id="Coils"/>
    </source>
</evidence>
<accession>A0AAD9ZIT5</accession>
<keyword evidence="5" id="KW-1185">Reference proteome</keyword>
<proteinExistence type="predicted"/>
<protein>
    <recommendedName>
        <fullName evidence="3">DUF3835 domain-containing protein</fullName>
    </recommendedName>
</protein>
<evidence type="ECO:0000256" key="2">
    <source>
        <dbReference type="SAM" id="MobiDB-lite"/>
    </source>
</evidence>
<reference evidence="4" key="1">
    <citation type="submission" date="2022-11" db="EMBL/GenBank/DDBJ databases">
        <title>Chromosomal genome sequence assembly and mating type (MAT) locus characterization of the leprose asexual lichenized fungus Lepraria neglecta (Nyl.) Erichsen.</title>
        <authorList>
            <person name="Allen J.L."/>
            <person name="Pfeffer B."/>
        </authorList>
    </citation>
    <scope>NUCLEOTIDE SEQUENCE</scope>
    <source>
        <strain evidence="4">Allen 5258</strain>
    </source>
</reference>
<dbReference type="Pfam" id="PF12927">
    <property type="entry name" value="DUF3835"/>
    <property type="match status" value="1"/>
</dbReference>
<dbReference type="PANTHER" id="PTHR15111:SF0">
    <property type="entry name" value="UNCONVENTIONAL PREFOLDIN RPB5 INTERACTOR 1"/>
    <property type="match status" value="1"/>
</dbReference>
<dbReference type="InterPro" id="IPR024325">
    <property type="entry name" value="DUF3835"/>
</dbReference>
<feature type="compositionally biased region" description="Basic and acidic residues" evidence="2">
    <location>
        <begin position="338"/>
        <end position="347"/>
    </location>
</feature>
<dbReference type="GO" id="GO:0003682">
    <property type="term" value="F:chromatin binding"/>
    <property type="evidence" value="ECO:0007669"/>
    <property type="project" value="TreeGrafter"/>
</dbReference>
<gene>
    <name evidence="4" type="ORF">OEA41_000325</name>
</gene>
<dbReference type="GO" id="GO:0000122">
    <property type="term" value="P:negative regulation of transcription by RNA polymerase II"/>
    <property type="evidence" value="ECO:0007669"/>
    <property type="project" value="TreeGrafter"/>
</dbReference>
<dbReference type="InterPro" id="IPR052255">
    <property type="entry name" value="RNA_pol_II_subunit5-mediator"/>
</dbReference>
<feature type="coiled-coil region" evidence="1">
    <location>
        <begin position="8"/>
        <end position="52"/>
    </location>
</feature>
<evidence type="ECO:0000259" key="3">
    <source>
        <dbReference type="Pfam" id="PF12927"/>
    </source>
</evidence>
<feature type="region of interest" description="Disordered" evidence="2">
    <location>
        <begin position="606"/>
        <end position="639"/>
    </location>
</feature>
<dbReference type="PANTHER" id="PTHR15111">
    <property type="entry name" value="RNA POLYMERASE II SUBUNIT 5-MEDIATING PROTEIN NNX3"/>
    <property type="match status" value="1"/>
</dbReference>
<keyword evidence="1" id="KW-0175">Coiled coil</keyword>
<dbReference type="InterPro" id="IPR039553">
    <property type="entry name" value="Prefoldin-like"/>
</dbReference>
<feature type="region of interest" description="Disordered" evidence="2">
    <location>
        <begin position="185"/>
        <end position="272"/>
    </location>
</feature>
<feature type="compositionally biased region" description="Polar residues" evidence="2">
    <location>
        <begin position="526"/>
        <end position="536"/>
    </location>
</feature>
<feature type="compositionally biased region" description="Basic and acidic residues" evidence="2">
    <location>
        <begin position="201"/>
        <end position="221"/>
    </location>
</feature>
<feature type="compositionally biased region" description="Basic residues" evidence="2">
    <location>
        <begin position="627"/>
        <end position="639"/>
    </location>
</feature>
<feature type="region of interest" description="Disordered" evidence="2">
    <location>
        <begin position="421"/>
        <end position="450"/>
    </location>
</feature>
<evidence type="ECO:0000313" key="4">
    <source>
        <dbReference type="EMBL" id="KAK3178192.1"/>
    </source>
</evidence>
<feature type="compositionally biased region" description="Acidic residues" evidence="2">
    <location>
        <begin position="421"/>
        <end position="445"/>
    </location>
</feature>
<feature type="region of interest" description="Disordered" evidence="2">
    <location>
        <begin position="338"/>
        <end position="364"/>
    </location>
</feature>
<feature type="region of interest" description="Disordered" evidence="2">
    <location>
        <begin position="481"/>
        <end position="561"/>
    </location>
</feature>
<comment type="caution">
    <text evidence="4">The sequence shown here is derived from an EMBL/GenBank/DDBJ whole genome shotgun (WGS) entry which is preliminary data.</text>
</comment>
<name>A0AAD9ZIT5_9LECA</name>
<dbReference type="AlphaFoldDB" id="A0AAD9ZIT5"/>
<feature type="domain" description="DUF3835" evidence="3">
    <location>
        <begin position="555"/>
        <end position="636"/>
    </location>
</feature>
<dbReference type="EMBL" id="JASNWA010000003">
    <property type="protein sequence ID" value="KAK3178192.1"/>
    <property type="molecule type" value="Genomic_DNA"/>
</dbReference>
<organism evidence="4 5">
    <name type="scientific">Lepraria neglecta</name>
    <dbReference type="NCBI Taxonomy" id="209136"/>
    <lineage>
        <taxon>Eukaryota</taxon>
        <taxon>Fungi</taxon>
        <taxon>Dikarya</taxon>
        <taxon>Ascomycota</taxon>
        <taxon>Pezizomycotina</taxon>
        <taxon>Lecanoromycetes</taxon>
        <taxon>OSLEUM clade</taxon>
        <taxon>Lecanoromycetidae</taxon>
        <taxon>Lecanorales</taxon>
        <taxon>Lecanorineae</taxon>
        <taxon>Stereocaulaceae</taxon>
        <taxon>Lepraria</taxon>
    </lineage>
</organism>
<dbReference type="GO" id="GO:0019212">
    <property type="term" value="F:phosphatase inhibitor activity"/>
    <property type="evidence" value="ECO:0007669"/>
    <property type="project" value="TreeGrafter"/>
</dbReference>
<dbReference type="GO" id="GO:0003714">
    <property type="term" value="F:transcription corepressor activity"/>
    <property type="evidence" value="ECO:0007669"/>
    <property type="project" value="TreeGrafter"/>
</dbReference>
<dbReference type="Proteomes" id="UP001276659">
    <property type="component" value="Unassembled WGS sequence"/>
</dbReference>
<evidence type="ECO:0000313" key="5">
    <source>
        <dbReference type="Proteomes" id="UP001276659"/>
    </source>
</evidence>